<dbReference type="Proteomes" id="UP001168877">
    <property type="component" value="Unassembled WGS sequence"/>
</dbReference>
<comment type="caution">
    <text evidence="3">The sequence shown here is derived from an EMBL/GenBank/DDBJ whole genome shotgun (WGS) entry which is preliminary data.</text>
</comment>
<evidence type="ECO:0000313" key="3">
    <source>
        <dbReference type="EMBL" id="KAK0599707.1"/>
    </source>
</evidence>
<dbReference type="SUPFAM" id="SSF52058">
    <property type="entry name" value="L domain-like"/>
    <property type="match status" value="1"/>
</dbReference>
<dbReference type="Gene3D" id="3.80.10.10">
    <property type="entry name" value="Ribonuclease Inhibitor"/>
    <property type="match status" value="1"/>
</dbReference>
<organism evidence="3 4">
    <name type="scientific">Acer saccharum</name>
    <name type="common">Sugar maple</name>
    <dbReference type="NCBI Taxonomy" id="4024"/>
    <lineage>
        <taxon>Eukaryota</taxon>
        <taxon>Viridiplantae</taxon>
        <taxon>Streptophyta</taxon>
        <taxon>Embryophyta</taxon>
        <taxon>Tracheophyta</taxon>
        <taxon>Spermatophyta</taxon>
        <taxon>Magnoliopsida</taxon>
        <taxon>eudicotyledons</taxon>
        <taxon>Gunneridae</taxon>
        <taxon>Pentapetalae</taxon>
        <taxon>rosids</taxon>
        <taxon>malvids</taxon>
        <taxon>Sapindales</taxon>
        <taxon>Sapindaceae</taxon>
        <taxon>Hippocastanoideae</taxon>
        <taxon>Acereae</taxon>
        <taxon>Acer</taxon>
    </lineage>
</organism>
<feature type="domain" description="Disease resistance R13L4/SHOC-2-like LRR" evidence="2">
    <location>
        <begin position="169"/>
        <end position="313"/>
    </location>
</feature>
<evidence type="ECO:0000256" key="1">
    <source>
        <dbReference type="ARBA" id="ARBA00022737"/>
    </source>
</evidence>
<sequence length="585" mass="66172">MKSLVDLKRKVIEDVDSFDAQMILWLREVEPIMLGVNLDQLGMTANDQKLSRCFFNCIERYRLCRETARMLKEVERLLKAGDIVAKMGARNYFAKAVEHIPGPSIVNQTTASTNLAKVMDLLNNNDVLRIGVWGMGGVELPDCGICCPKTSSLLLQGNLPLERIPDEFLQAFQSIRVLNLSGTRIQLLPQSILELGELRVLLLRNCICLEELPQLGMLSKLQVLDCCDTRIRKLPNGMENLSNLRQLYLSCTYNLRTIQEGIIYRLSGLEVLDMSLSAYIWAVEQQEGKANATFEELLCLERLLVLSIRLEGIPTLGTGGHTWIGRLRKFQFIIGPDPTTFWQTELYGKRVTLSGLNSLGGMTGLLLTNTTSLVLDCCQVLNEMLTLGIETTGCFAGLKSLTIANSRFWGVSRYYVSKLDLLPNLEELHVLNVKHLESISQLIFHLGLSLSRIRMIEVTKCPQLRFLLSCGNPYLSLKMLEVIKVSFCDRLCELFQHSPRETEDPVSLVPSLRTIQVTNCNALRQFPLRDLNLNTIQEIRGDELWWSKLEDGSDENTKVRLQHCFKPVSANIQPQSYWILSGRFG</sequence>
<protein>
    <recommendedName>
        <fullName evidence="2">Disease resistance R13L4/SHOC-2-like LRR domain-containing protein</fullName>
    </recommendedName>
</protein>
<dbReference type="Pfam" id="PF23598">
    <property type="entry name" value="LRR_14"/>
    <property type="match status" value="1"/>
</dbReference>
<dbReference type="PANTHER" id="PTHR47186:SF20">
    <property type="entry name" value="DISEASE RESISTANCE PROTEIN RPS5-LIKE"/>
    <property type="match status" value="1"/>
</dbReference>
<dbReference type="PANTHER" id="PTHR47186">
    <property type="entry name" value="LEUCINE-RICH REPEAT-CONTAINING PROTEIN 57"/>
    <property type="match status" value="1"/>
</dbReference>
<gene>
    <name evidence="3" type="ORF">LWI29_007851</name>
</gene>
<evidence type="ECO:0000259" key="2">
    <source>
        <dbReference type="Pfam" id="PF23598"/>
    </source>
</evidence>
<reference evidence="3" key="2">
    <citation type="submission" date="2023-06" db="EMBL/GenBank/DDBJ databases">
        <authorList>
            <person name="Swenson N.G."/>
            <person name="Wegrzyn J.L."/>
            <person name="Mcevoy S.L."/>
        </authorList>
    </citation>
    <scope>NUCLEOTIDE SEQUENCE</scope>
    <source>
        <strain evidence="3">NS2018</strain>
        <tissue evidence="3">Leaf</tissue>
    </source>
</reference>
<evidence type="ECO:0000313" key="4">
    <source>
        <dbReference type="Proteomes" id="UP001168877"/>
    </source>
</evidence>
<dbReference type="EMBL" id="JAUESC010000003">
    <property type="protein sequence ID" value="KAK0599707.1"/>
    <property type="molecule type" value="Genomic_DNA"/>
</dbReference>
<proteinExistence type="predicted"/>
<accession>A0AA39STU2</accession>
<dbReference type="InterPro" id="IPR055414">
    <property type="entry name" value="LRR_R13L4/SHOC2-like"/>
</dbReference>
<keyword evidence="1" id="KW-0677">Repeat</keyword>
<keyword evidence="4" id="KW-1185">Reference proteome</keyword>
<reference evidence="3" key="1">
    <citation type="journal article" date="2022" name="Plant J.">
        <title>Strategies of tolerance reflected in two North American maple genomes.</title>
        <authorList>
            <person name="McEvoy S.L."/>
            <person name="Sezen U.U."/>
            <person name="Trouern-Trend A."/>
            <person name="McMahon S.M."/>
            <person name="Schaberg P.G."/>
            <person name="Yang J."/>
            <person name="Wegrzyn J.L."/>
            <person name="Swenson N.G."/>
        </authorList>
    </citation>
    <scope>NUCLEOTIDE SEQUENCE</scope>
    <source>
        <strain evidence="3">NS2018</strain>
    </source>
</reference>
<dbReference type="AlphaFoldDB" id="A0AA39STU2"/>
<name>A0AA39STU2_ACESA</name>
<dbReference type="InterPro" id="IPR032675">
    <property type="entry name" value="LRR_dom_sf"/>
</dbReference>